<dbReference type="EMBL" id="JACHMY010000001">
    <property type="protein sequence ID" value="MBB5841059.1"/>
    <property type="molecule type" value="Genomic_DNA"/>
</dbReference>
<feature type="signal peptide" evidence="1">
    <location>
        <begin position="1"/>
        <end position="38"/>
    </location>
</feature>
<name>A0A7W9JFL6_9ACTN</name>
<feature type="chain" id="PRO_5031282165" evidence="1">
    <location>
        <begin position="39"/>
        <end position="118"/>
    </location>
</feature>
<keyword evidence="1" id="KW-0732">Signal</keyword>
<accession>A0A7W9JFL6</accession>
<keyword evidence="3" id="KW-1185">Reference proteome</keyword>
<dbReference type="RefSeq" id="WP_184803847.1">
    <property type="nucleotide sequence ID" value="NZ_JACHMY010000001.1"/>
</dbReference>
<proteinExistence type="predicted"/>
<sequence length="118" mass="12441">MKLPVRSASIPNRAAAMVLLLAATSLSLTVGTTSPAEAREPSPPTGCSTSVDRRVKAIAKCTSGYGTYRVWARCNWSASTLYGAWKAPSRTGESVVFCVTSTHQAGIVMAHGIQKRDG</sequence>
<gene>
    <name evidence="2" type="ORF">HDA39_007793</name>
</gene>
<evidence type="ECO:0000313" key="2">
    <source>
        <dbReference type="EMBL" id="MBB5841059.1"/>
    </source>
</evidence>
<evidence type="ECO:0000256" key="1">
    <source>
        <dbReference type="SAM" id="SignalP"/>
    </source>
</evidence>
<protein>
    <submittedName>
        <fullName evidence="2">Uncharacterized protein</fullName>
    </submittedName>
</protein>
<evidence type="ECO:0000313" key="3">
    <source>
        <dbReference type="Proteomes" id="UP000549971"/>
    </source>
</evidence>
<reference evidence="2 3" key="1">
    <citation type="submission" date="2020-08" db="EMBL/GenBank/DDBJ databases">
        <title>Sequencing the genomes of 1000 actinobacteria strains.</title>
        <authorList>
            <person name="Klenk H.-P."/>
        </authorList>
    </citation>
    <scope>NUCLEOTIDE SEQUENCE [LARGE SCALE GENOMIC DNA]</scope>
    <source>
        <strain evidence="2 3">DSM 28967</strain>
    </source>
</reference>
<organism evidence="2 3">
    <name type="scientific">Kribbella italica</name>
    <dbReference type="NCBI Taxonomy" id="1540520"/>
    <lineage>
        <taxon>Bacteria</taxon>
        <taxon>Bacillati</taxon>
        <taxon>Actinomycetota</taxon>
        <taxon>Actinomycetes</taxon>
        <taxon>Propionibacteriales</taxon>
        <taxon>Kribbellaceae</taxon>
        <taxon>Kribbella</taxon>
    </lineage>
</organism>
<dbReference type="Proteomes" id="UP000549971">
    <property type="component" value="Unassembled WGS sequence"/>
</dbReference>
<dbReference type="AlphaFoldDB" id="A0A7W9JFL6"/>
<comment type="caution">
    <text evidence="2">The sequence shown here is derived from an EMBL/GenBank/DDBJ whole genome shotgun (WGS) entry which is preliminary data.</text>
</comment>